<dbReference type="Proteomes" id="UP000887116">
    <property type="component" value="Unassembled WGS sequence"/>
</dbReference>
<feature type="coiled-coil region" evidence="1">
    <location>
        <begin position="210"/>
        <end position="237"/>
    </location>
</feature>
<name>A0A8X6F5C1_TRICU</name>
<dbReference type="EMBL" id="BMAO01020819">
    <property type="protein sequence ID" value="GFQ70121.1"/>
    <property type="molecule type" value="Genomic_DNA"/>
</dbReference>
<comment type="caution">
    <text evidence="2">The sequence shown here is derived from an EMBL/GenBank/DDBJ whole genome shotgun (WGS) entry which is preliminary data.</text>
</comment>
<keyword evidence="3" id="KW-1185">Reference proteome</keyword>
<organism evidence="2 3">
    <name type="scientific">Trichonephila clavata</name>
    <name type="common">Joro spider</name>
    <name type="synonym">Nephila clavata</name>
    <dbReference type="NCBI Taxonomy" id="2740835"/>
    <lineage>
        <taxon>Eukaryota</taxon>
        <taxon>Metazoa</taxon>
        <taxon>Ecdysozoa</taxon>
        <taxon>Arthropoda</taxon>
        <taxon>Chelicerata</taxon>
        <taxon>Arachnida</taxon>
        <taxon>Araneae</taxon>
        <taxon>Araneomorphae</taxon>
        <taxon>Entelegynae</taxon>
        <taxon>Araneoidea</taxon>
        <taxon>Nephilidae</taxon>
        <taxon>Trichonephila</taxon>
    </lineage>
</organism>
<dbReference type="AlphaFoldDB" id="A0A8X6F5C1"/>
<protein>
    <submittedName>
        <fullName evidence="2">Uncharacterized protein</fullName>
    </submittedName>
</protein>
<proteinExistence type="predicted"/>
<keyword evidence="1" id="KW-0175">Coiled coil</keyword>
<evidence type="ECO:0000313" key="3">
    <source>
        <dbReference type="Proteomes" id="UP000887116"/>
    </source>
</evidence>
<dbReference type="Gene3D" id="1.10.287.700">
    <property type="entry name" value="Helix hairpin bin"/>
    <property type="match status" value="1"/>
</dbReference>
<sequence length="453" mass="53011">MFFLCRLQLQAQKFNSSDEYIQQQYVHKGIRPFIDEQERNISRLREDLTKNLEFMLLLLIMDLPVDSTFVDQIRYKRTILKTLNIPMDKRAQEMFSDIRKNYPIFFGGLKKKTSVVCQKSSELRKMKFLVLLFLVGYASASFYDELEDAAEEIYHDFMVGMEEAGSLKEALGLDEHHLLADDTENDIKTELGKKLKETLDHLLEKVKDAIDHGKTVKEDLQNKIKEIKEKLKDLHIDMGNKAKELIEKIKEKTKEFFKNILDKLGLNNKRSAAEEELEVALIDFNIKEIFNKLKKALLDKIDKEKLKEKIEQLFGKGSEMADALLEIINSKGDKYKQKLLDLIDRYLGKDKRSIKEYWEKVKDYFKDLGIDLKEKYAKFGEWVKNVIDKGLTKSKDKIANIKEIAREFIDHTKGVSKEVAIEALNFLKPYKEDLGNLYDQVKDTVKEILNRKD</sequence>
<evidence type="ECO:0000256" key="1">
    <source>
        <dbReference type="SAM" id="Coils"/>
    </source>
</evidence>
<accession>A0A8X6F5C1</accession>
<reference evidence="2" key="1">
    <citation type="submission" date="2020-07" db="EMBL/GenBank/DDBJ databases">
        <title>Multicomponent nature underlies the extraordinary mechanical properties of spider dragline silk.</title>
        <authorList>
            <person name="Kono N."/>
            <person name="Nakamura H."/>
            <person name="Mori M."/>
            <person name="Yoshida Y."/>
            <person name="Ohtoshi R."/>
            <person name="Malay A.D."/>
            <person name="Moran D.A.P."/>
            <person name="Tomita M."/>
            <person name="Numata K."/>
            <person name="Arakawa K."/>
        </authorList>
    </citation>
    <scope>NUCLEOTIDE SEQUENCE</scope>
</reference>
<gene>
    <name evidence="2" type="primary">NCL1_54077</name>
    <name evidence="2" type="ORF">TNCT_329201</name>
</gene>
<evidence type="ECO:0000313" key="2">
    <source>
        <dbReference type="EMBL" id="GFQ70121.1"/>
    </source>
</evidence>
<dbReference type="OrthoDB" id="6422928at2759"/>